<feature type="domain" description="Lipoprotein-associated type-17" evidence="2">
    <location>
        <begin position="268"/>
        <end position="348"/>
    </location>
</feature>
<dbReference type="Pfam" id="PF04200">
    <property type="entry name" value="Lipoprotein_17"/>
    <property type="match status" value="3"/>
</dbReference>
<sequence length="785" mass="83762">TATGKTVTVSGFKVDTTKADVTSWYSTTVVDKEVTDTELVAKKPSEVVTTDLTSLFTAPTSVTNSTVELELVTSGANDSNGTLKVKVYLKQGDQFYTSEGNLVTDKTTAGKEVTLSGFKNTSQELEAKAKEWYDALPSTFAADSESAKKLASEFSSEEKIKELINLNTTDKTKFDAPTSPSGFTVSYSFVSVEDVTSDGTTTTTLKFKALLKNGENSFDGADGTIKADASGKEVSVTGFTSEQAFALKIYKELTTENLTMTLDGSTNTQATALKDKMASQVAADDFTNLNTALKAKLDSLNSSYEGTGFKIEIIKKASENFDNAAGALQVQFLLSSTNGTTTKYWKLTTTNQSTLGDDATVEAVTDKASATGRDADVTGFKTGVAYLSPLLESFVYKTDFTSDDEANIKKLSNVFKAPTDADDDTRLETMIDALNALKAENQTELDKNAVIGYSLSTTASDNKWTVVPTEIDGKLVNVSGQFKLTPGENNETESALNIKGTSDLAEFSPHFMSVKVPTNSDITAAAATAKNIHLGVENFDSYTLWSSLTTKAVNLFKDSDAKLDAFSNALGAKMVEAALQNKALTSTTQTFYINPYPMSELPNTVTTKSGKYTNNGIGSNKTTLLLGGFGNYNTSPLKENGKPWANGQDGLSKNYFDYGNVRWYFYGLYEANTEGAETSGDGTRRITRSLLNTTTHPVAYATEGTSTVRVPHPSKYVNNTAIAIRFLLEAIITNDTMSRSTGVDQQGSEATTPGTGEGTTPATTPGTGEGTTPATTPGTGEGTTN</sequence>
<feature type="region of interest" description="Disordered" evidence="1">
    <location>
        <begin position="738"/>
        <end position="785"/>
    </location>
</feature>
<dbReference type="RefSeq" id="WP_180737987.1">
    <property type="nucleotide sequence ID" value="NZ_NQMN01000003.1"/>
</dbReference>
<proteinExistence type="predicted"/>
<comment type="caution">
    <text evidence="3">The sequence shown here is derived from an EMBL/GenBank/DDBJ whole genome shotgun (WGS) entry which is preliminary data.</text>
</comment>
<dbReference type="Proteomes" id="UP000217033">
    <property type="component" value="Unassembled WGS sequence"/>
</dbReference>
<feature type="non-terminal residue" evidence="3">
    <location>
        <position position="1"/>
    </location>
</feature>
<evidence type="ECO:0000313" key="4">
    <source>
        <dbReference type="Proteomes" id="UP000217033"/>
    </source>
</evidence>
<feature type="domain" description="Lipoprotein-associated type-17" evidence="2">
    <location>
        <begin position="35"/>
        <end position="119"/>
    </location>
</feature>
<evidence type="ECO:0000313" key="3">
    <source>
        <dbReference type="EMBL" id="PAF54620.1"/>
    </source>
</evidence>
<name>A0ABX4H401_9BACT</name>
<keyword evidence="4" id="KW-1185">Reference proteome</keyword>
<evidence type="ECO:0000259" key="2">
    <source>
        <dbReference type="Pfam" id="PF04200"/>
    </source>
</evidence>
<organism evidence="3 4">
    <name type="scientific">Mycoplasmopsis agassizii</name>
    <dbReference type="NCBI Taxonomy" id="33922"/>
    <lineage>
        <taxon>Bacteria</taxon>
        <taxon>Bacillati</taxon>
        <taxon>Mycoplasmatota</taxon>
        <taxon>Mycoplasmoidales</taxon>
        <taxon>Metamycoplasmataceae</taxon>
        <taxon>Mycoplasmopsis</taxon>
    </lineage>
</organism>
<evidence type="ECO:0000256" key="1">
    <source>
        <dbReference type="SAM" id="MobiDB-lite"/>
    </source>
</evidence>
<accession>A0ABX4H401</accession>
<gene>
    <name evidence="3" type="ORF">CJF60_05100</name>
</gene>
<feature type="domain" description="Lipoprotein-associated type-17" evidence="2">
    <location>
        <begin position="139"/>
        <end position="240"/>
    </location>
</feature>
<feature type="compositionally biased region" description="Polar residues" evidence="1">
    <location>
        <begin position="738"/>
        <end position="748"/>
    </location>
</feature>
<dbReference type="EMBL" id="NQMN01000003">
    <property type="protein sequence ID" value="PAF54620.1"/>
    <property type="molecule type" value="Genomic_DNA"/>
</dbReference>
<protein>
    <recommendedName>
        <fullName evidence="2">Lipoprotein-associated type-17 domain-containing protein</fullName>
    </recommendedName>
</protein>
<reference evidence="3" key="1">
    <citation type="submission" date="2017-08" db="EMBL/GenBank/DDBJ databases">
        <authorList>
            <person name="Alvarez-Ponce D."/>
            <person name="Weitzman C.L."/>
            <person name="Tillett R.L."/>
            <person name="Sandmeier F.C."/>
            <person name="Tracy C.R."/>
        </authorList>
    </citation>
    <scope>NUCLEOTIDE SEQUENCE [LARGE SCALE GENOMIC DNA]</scope>
    <source>
        <strain evidence="3">PS6</strain>
    </source>
</reference>
<feature type="compositionally biased region" description="Low complexity" evidence="1">
    <location>
        <begin position="749"/>
        <end position="785"/>
    </location>
</feature>
<dbReference type="InterPro" id="IPR007326">
    <property type="entry name" value="Lipoprotein-assoc_dom"/>
</dbReference>